<evidence type="ECO:0000313" key="2">
    <source>
        <dbReference type="Proteomes" id="UP000676885"/>
    </source>
</evidence>
<name>A0A975M7L2_9MICC</name>
<protein>
    <recommendedName>
        <fullName evidence="3">Enoyl-CoA hydratase</fullName>
    </recommendedName>
</protein>
<accession>A0A975M7L2</accession>
<dbReference type="InterPro" id="IPR029045">
    <property type="entry name" value="ClpP/crotonase-like_dom_sf"/>
</dbReference>
<dbReference type="KEGG" id="ajg:KKR91_07910"/>
<evidence type="ECO:0008006" key="3">
    <source>
        <dbReference type="Google" id="ProtNLM"/>
    </source>
</evidence>
<dbReference type="AlphaFoldDB" id="A0A975M7L2"/>
<reference evidence="1 2" key="1">
    <citation type="submission" date="2021-05" db="EMBL/GenBank/DDBJ databases">
        <title>Novel species in genus Arthrobacter.</title>
        <authorList>
            <person name="Zhang G."/>
        </authorList>
    </citation>
    <scope>NUCLEOTIDE SEQUENCE [LARGE SCALE GENOMIC DNA]</scope>
    <source>
        <strain evidence="2">zg-ZUI227</strain>
    </source>
</reference>
<organism evidence="1 2">
    <name type="scientific">Arthrobacter jiangjiafuii</name>
    <dbReference type="NCBI Taxonomy" id="2817475"/>
    <lineage>
        <taxon>Bacteria</taxon>
        <taxon>Bacillati</taxon>
        <taxon>Actinomycetota</taxon>
        <taxon>Actinomycetes</taxon>
        <taxon>Micrococcales</taxon>
        <taxon>Micrococcaceae</taxon>
        <taxon>Arthrobacter</taxon>
    </lineage>
</organism>
<dbReference type="RefSeq" id="WP_210228446.1">
    <property type="nucleotide sequence ID" value="NZ_CP076022.1"/>
</dbReference>
<evidence type="ECO:0000313" key="1">
    <source>
        <dbReference type="EMBL" id="QWC11458.1"/>
    </source>
</evidence>
<dbReference type="EMBL" id="CP076022">
    <property type="protein sequence ID" value="QWC11458.1"/>
    <property type="molecule type" value="Genomic_DNA"/>
</dbReference>
<dbReference type="SUPFAM" id="SSF52096">
    <property type="entry name" value="ClpP/crotonase"/>
    <property type="match status" value="1"/>
</dbReference>
<dbReference type="Gene3D" id="3.30.300.220">
    <property type="match status" value="1"/>
</dbReference>
<proteinExistence type="predicted"/>
<keyword evidence="2" id="KW-1185">Reference proteome</keyword>
<dbReference type="Proteomes" id="UP000676885">
    <property type="component" value="Chromosome"/>
</dbReference>
<gene>
    <name evidence="1" type="ORF">KKR91_07910</name>
</gene>
<sequence>MRNHPGRGRGLLGTININRPEARNALSKTVLREIRAALEDFAVREDVHL</sequence>